<dbReference type="InterPro" id="IPR017871">
    <property type="entry name" value="ABC_transporter-like_CS"/>
</dbReference>
<dbReference type="SUPFAM" id="SSF53335">
    <property type="entry name" value="S-adenosyl-L-methionine-dependent methyltransferases"/>
    <property type="match status" value="1"/>
</dbReference>
<dbReference type="GO" id="GO:0043190">
    <property type="term" value="C:ATP-binding cassette (ABC) transporter complex"/>
    <property type="evidence" value="ECO:0007669"/>
    <property type="project" value="TreeGrafter"/>
</dbReference>
<organism evidence="12 13">
    <name type="scientific">Archaeoglobus veneficus (strain DSM 11195 / SNP6)</name>
    <dbReference type="NCBI Taxonomy" id="693661"/>
    <lineage>
        <taxon>Archaea</taxon>
        <taxon>Methanobacteriati</taxon>
        <taxon>Methanobacteriota</taxon>
        <taxon>Archaeoglobi</taxon>
        <taxon>Archaeoglobales</taxon>
        <taxon>Archaeoglobaceae</taxon>
        <taxon>Archaeoglobus</taxon>
    </lineage>
</organism>
<dbReference type="GO" id="GO:0003723">
    <property type="term" value="F:RNA binding"/>
    <property type="evidence" value="ECO:0007669"/>
    <property type="project" value="UniProtKB-KW"/>
</dbReference>
<dbReference type="Gene3D" id="3.40.50.150">
    <property type="entry name" value="Vaccinia Virus protein VP39"/>
    <property type="match status" value="1"/>
</dbReference>
<dbReference type="GO" id="GO:0032259">
    <property type="term" value="P:methylation"/>
    <property type="evidence" value="ECO:0007669"/>
    <property type="project" value="UniProtKB-KW"/>
</dbReference>
<feature type="domain" description="ABC transporter" evidence="11">
    <location>
        <begin position="8"/>
        <end position="242"/>
    </location>
</feature>
<dbReference type="SUPFAM" id="SSF52540">
    <property type="entry name" value="P-loop containing nucleoside triphosphate hydrolases"/>
    <property type="match status" value="1"/>
</dbReference>
<evidence type="ECO:0000256" key="1">
    <source>
        <dbReference type="ARBA" id="ARBA00004202"/>
    </source>
</evidence>
<dbReference type="RefSeq" id="WP_013683517.1">
    <property type="nucleotide sequence ID" value="NC_015320.1"/>
</dbReference>
<keyword evidence="6 10" id="KW-0067">ATP-binding</keyword>
<keyword evidence="3 10" id="KW-0813">Transport</keyword>
<evidence type="ECO:0000256" key="10">
    <source>
        <dbReference type="RuleBase" id="RU364103"/>
    </source>
</evidence>
<dbReference type="InterPro" id="IPR015856">
    <property type="entry name" value="ABC_transpr_CbiO/EcfA_su"/>
</dbReference>
<proteinExistence type="inferred from homology"/>
<keyword evidence="8 10" id="KW-0472">Membrane</keyword>
<dbReference type="PROSITE" id="PS50893">
    <property type="entry name" value="ABC_TRANSPORTER_2"/>
    <property type="match status" value="1"/>
</dbReference>
<keyword evidence="13" id="KW-1185">Reference proteome</keyword>
<keyword evidence="4 10" id="KW-1003">Cell membrane</keyword>
<dbReference type="PANTHER" id="PTHR43553">
    <property type="entry name" value="HEAVY METAL TRANSPORTER"/>
    <property type="match status" value="1"/>
</dbReference>
<dbReference type="STRING" id="693661.Arcve_0830"/>
<dbReference type="HOGENOM" id="CLU_651527_0_0_2"/>
<dbReference type="FunFam" id="3.40.50.300:FF:000224">
    <property type="entry name" value="Energy-coupling factor transporter ATP-binding protein EcfA"/>
    <property type="match status" value="1"/>
</dbReference>
<accession>F2KS04</accession>
<evidence type="ECO:0000256" key="9">
    <source>
        <dbReference type="ARBA" id="ARBA00025157"/>
    </source>
</evidence>
<dbReference type="InterPro" id="IPR050095">
    <property type="entry name" value="ECF_ABC_transporter_ATP-bd"/>
</dbReference>
<dbReference type="GO" id="GO:0016887">
    <property type="term" value="F:ATP hydrolysis activity"/>
    <property type="evidence" value="ECO:0007669"/>
    <property type="project" value="InterPro"/>
</dbReference>
<dbReference type="InterPro" id="IPR005876">
    <property type="entry name" value="Co_trans_ATP-bd"/>
</dbReference>
<protein>
    <recommendedName>
        <fullName evidence="10">ABC transporter ATP-binding protein</fullName>
    </recommendedName>
</protein>
<evidence type="ECO:0000256" key="3">
    <source>
        <dbReference type="ARBA" id="ARBA00022448"/>
    </source>
</evidence>
<dbReference type="CDD" id="cd03225">
    <property type="entry name" value="ABC_cobalt_CbiO_domain1"/>
    <property type="match status" value="1"/>
</dbReference>
<dbReference type="GO" id="GO:0008168">
    <property type="term" value="F:methyltransferase activity"/>
    <property type="evidence" value="ECO:0007669"/>
    <property type="project" value="UniProtKB-KW"/>
</dbReference>
<comment type="function">
    <text evidence="10">Part of an ABC transporter complex. Responsible for energy coupling to the transport system.</text>
</comment>
<evidence type="ECO:0000256" key="7">
    <source>
        <dbReference type="ARBA" id="ARBA00022967"/>
    </source>
</evidence>
<evidence type="ECO:0000256" key="2">
    <source>
        <dbReference type="ARBA" id="ARBA00005417"/>
    </source>
</evidence>
<dbReference type="PANTHER" id="PTHR43553:SF24">
    <property type="entry name" value="ENERGY-COUPLING FACTOR TRANSPORTER ATP-BINDING PROTEIN ECFA1"/>
    <property type="match status" value="1"/>
</dbReference>
<dbReference type="GO" id="GO:0006824">
    <property type="term" value="P:cobalt ion transport"/>
    <property type="evidence" value="ECO:0007669"/>
    <property type="project" value="InterPro"/>
</dbReference>
<dbReference type="InterPro" id="IPR003439">
    <property type="entry name" value="ABC_transporter-like_ATP-bd"/>
</dbReference>
<evidence type="ECO:0000259" key="11">
    <source>
        <dbReference type="PROSITE" id="PS50893"/>
    </source>
</evidence>
<dbReference type="CDD" id="cd02440">
    <property type="entry name" value="AdoMet_MTases"/>
    <property type="match status" value="1"/>
</dbReference>
<gene>
    <name evidence="12" type="ordered locus">Arcve_0830</name>
</gene>
<dbReference type="Pfam" id="PF00005">
    <property type="entry name" value="ABC_tran"/>
    <property type="match status" value="1"/>
</dbReference>
<evidence type="ECO:0000256" key="5">
    <source>
        <dbReference type="ARBA" id="ARBA00022741"/>
    </source>
</evidence>
<evidence type="ECO:0000256" key="6">
    <source>
        <dbReference type="ARBA" id="ARBA00022840"/>
    </source>
</evidence>
<dbReference type="eggNOG" id="arCOG00203">
    <property type="taxonomic scope" value="Archaea"/>
</dbReference>
<dbReference type="SMART" id="SM00382">
    <property type="entry name" value="AAA"/>
    <property type="match status" value="1"/>
</dbReference>
<dbReference type="InterPro" id="IPR003593">
    <property type="entry name" value="AAA+_ATPase"/>
</dbReference>
<dbReference type="GeneID" id="69064512"/>
<evidence type="ECO:0000256" key="8">
    <source>
        <dbReference type="ARBA" id="ARBA00023136"/>
    </source>
</evidence>
<keyword evidence="12" id="KW-0378">Hydrolase</keyword>
<comment type="subcellular location">
    <subcellularLocation>
        <location evidence="1 10">Cell membrane</location>
        <topology evidence="1 10">Peripheral membrane protein</topology>
    </subcellularLocation>
</comment>
<dbReference type="Gene3D" id="3.40.50.300">
    <property type="entry name" value="P-loop containing nucleotide triphosphate hydrolases"/>
    <property type="match status" value="1"/>
</dbReference>
<dbReference type="InterPro" id="IPR027417">
    <property type="entry name" value="P-loop_NTPase"/>
</dbReference>
<dbReference type="Pfam" id="PF01135">
    <property type="entry name" value="PCMT"/>
    <property type="match status" value="1"/>
</dbReference>
<dbReference type="GO" id="GO:0042626">
    <property type="term" value="F:ATPase-coupled transmembrane transporter activity"/>
    <property type="evidence" value="ECO:0007669"/>
    <property type="project" value="TreeGrafter"/>
</dbReference>
<dbReference type="PROSITE" id="PS00211">
    <property type="entry name" value="ABC_TRANSPORTER_1"/>
    <property type="match status" value="1"/>
</dbReference>
<sequence>MTEAKSMIETIDLWYEYGSIQALRGVNFRAEKGRITVLMGRNGAGKTTLLMHFNGLLRPRKGEVRVDGKPIKYDRKGLMEVRKKVGFVFQNPDDQIVAPTVWQDVAFGCENLGLSKEDVAERVSMALKWVSLEGFENRLCNTLSGGEKRKVAIAGVVAMNPDCIIMDEPTAGLDGIGVRDVVKTVLRLRDEGKTLVISTHDADFAMQVGDHFVVMDQGKIVFEGDCLEPEIAELYGLRVYNATSYNPSRNKDSMHKQTKDEVAGILFMKIKPENHHVFADIGSGSGKISIIFSPYVRKVFAVESDPEAFEESKKNLAGFENVEVLNMDGKEFLRNYDYDIVFFGGTKEIDEMLEIACRKAKRIVVNAARIEVASMVIEKMKELGVFREALIVNISKSYELAGKTAFRGLNPVFMIVGGKED</sequence>
<dbReference type="InterPro" id="IPR029063">
    <property type="entry name" value="SAM-dependent_MTases_sf"/>
</dbReference>
<evidence type="ECO:0000313" key="13">
    <source>
        <dbReference type="Proteomes" id="UP000008136"/>
    </source>
</evidence>
<dbReference type="AlphaFoldDB" id="F2KS04"/>
<dbReference type="KEGG" id="ave:Arcve_0830"/>
<evidence type="ECO:0000313" key="12">
    <source>
        <dbReference type="EMBL" id="AEA46845.1"/>
    </source>
</evidence>
<keyword evidence="7" id="KW-1278">Translocase</keyword>
<dbReference type="NCBIfam" id="TIGR01166">
    <property type="entry name" value="cbiO"/>
    <property type="match status" value="1"/>
</dbReference>
<dbReference type="EMBL" id="CP002588">
    <property type="protein sequence ID" value="AEA46845.1"/>
    <property type="molecule type" value="Genomic_DNA"/>
</dbReference>
<comment type="function">
    <text evidence="9">Probably part of an ABC transporter complex. Responsible for energy coupling to the transport system.</text>
</comment>
<name>F2KS04_ARCVS</name>
<evidence type="ECO:0000256" key="4">
    <source>
        <dbReference type="ARBA" id="ARBA00022475"/>
    </source>
</evidence>
<dbReference type="GO" id="GO:0005524">
    <property type="term" value="F:ATP binding"/>
    <property type="evidence" value="ECO:0007669"/>
    <property type="project" value="UniProtKB-UniRule"/>
</dbReference>
<dbReference type="eggNOG" id="arCOG00977">
    <property type="taxonomic scope" value="Archaea"/>
</dbReference>
<reference evidence="12 13" key="1">
    <citation type="submission" date="2011-03" db="EMBL/GenBank/DDBJ databases">
        <title>The complete genome of Archaeoglobus veneficus SNP6.</title>
        <authorList>
            <consortium name="US DOE Joint Genome Institute (JGI-PGF)"/>
            <person name="Lucas S."/>
            <person name="Copeland A."/>
            <person name="Lapidus A."/>
            <person name="Bruce D."/>
            <person name="Goodwin L."/>
            <person name="Pitluck S."/>
            <person name="Kyrpides N."/>
            <person name="Mavromatis K."/>
            <person name="Pagani I."/>
            <person name="Ivanova N."/>
            <person name="Mikhailova N."/>
            <person name="Lu M."/>
            <person name="Detter J.C."/>
            <person name="Tapia R."/>
            <person name="Han C."/>
            <person name="Land M."/>
            <person name="Hauser L."/>
            <person name="Markowitz V."/>
            <person name="Cheng J.-F."/>
            <person name="Hugenholtz P."/>
            <person name="Woyke T."/>
            <person name="Wu D."/>
            <person name="Spring S."/>
            <person name="Brambilla E."/>
            <person name="Klenk H.-P."/>
            <person name="Eisen J.A."/>
        </authorList>
    </citation>
    <scope>NUCLEOTIDE SEQUENCE [LARGE SCALE GENOMIC DNA]</scope>
    <source>
        <strain>SNP6</strain>
    </source>
</reference>
<comment type="similarity">
    <text evidence="2 10">Belongs to the ABC transporter superfamily.</text>
</comment>
<keyword evidence="5 10" id="KW-0547">Nucleotide-binding</keyword>
<dbReference type="Proteomes" id="UP000008136">
    <property type="component" value="Chromosome"/>
</dbReference>